<organism evidence="1 2">
    <name type="scientific">Araneus ventricosus</name>
    <name type="common">Orbweaver spider</name>
    <name type="synonym">Epeira ventricosa</name>
    <dbReference type="NCBI Taxonomy" id="182803"/>
    <lineage>
        <taxon>Eukaryota</taxon>
        <taxon>Metazoa</taxon>
        <taxon>Ecdysozoa</taxon>
        <taxon>Arthropoda</taxon>
        <taxon>Chelicerata</taxon>
        <taxon>Arachnida</taxon>
        <taxon>Araneae</taxon>
        <taxon>Araneomorphae</taxon>
        <taxon>Entelegynae</taxon>
        <taxon>Araneoidea</taxon>
        <taxon>Araneidae</taxon>
        <taxon>Araneus</taxon>
    </lineage>
</organism>
<evidence type="ECO:0000313" key="2">
    <source>
        <dbReference type="Proteomes" id="UP000499080"/>
    </source>
</evidence>
<name>A0A4Y2QHA8_ARAVE</name>
<protein>
    <submittedName>
        <fullName evidence="1">Uncharacterized protein</fullName>
    </submittedName>
</protein>
<reference evidence="1 2" key="1">
    <citation type="journal article" date="2019" name="Sci. Rep.">
        <title>Orb-weaving spider Araneus ventricosus genome elucidates the spidroin gene catalogue.</title>
        <authorList>
            <person name="Kono N."/>
            <person name="Nakamura H."/>
            <person name="Ohtoshi R."/>
            <person name="Moran D.A.P."/>
            <person name="Shinohara A."/>
            <person name="Yoshida Y."/>
            <person name="Fujiwara M."/>
            <person name="Mori M."/>
            <person name="Tomita M."/>
            <person name="Arakawa K."/>
        </authorList>
    </citation>
    <scope>NUCLEOTIDE SEQUENCE [LARGE SCALE GENOMIC DNA]</scope>
</reference>
<evidence type="ECO:0000313" key="1">
    <source>
        <dbReference type="EMBL" id="GBN62670.1"/>
    </source>
</evidence>
<dbReference type="AlphaFoldDB" id="A0A4Y2QHA8"/>
<dbReference type="EMBL" id="BGPR01013882">
    <property type="protein sequence ID" value="GBN62670.1"/>
    <property type="molecule type" value="Genomic_DNA"/>
</dbReference>
<gene>
    <name evidence="1" type="ORF">AVEN_212473_1</name>
</gene>
<comment type="caution">
    <text evidence="1">The sequence shown here is derived from an EMBL/GenBank/DDBJ whole genome shotgun (WGS) entry which is preliminary data.</text>
</comment>
<sequence>MTSYRLSSNTTRCRTLMLCADDYDSICGTTTATGVPQCLGDTHYTMLRLPSRSALADDLDSVCLVTHYAPECSLTVTWHMRKRVPNLGQEWLKRVANKLGSRQKIRGIVKFISENRDLFHPY</sequence>
<dbReference type="Proteomes" id="UP000499080">
    <property type="component" value="Unassembled WGS sequence"/>
</dbReference>
<proteinExistence type="predicted"/>
<keyword evidence="2" id="KW-1185">Reference proteome</keyword>
<accession>A0A4Y2QHA8</accession>